<evidence type="ECO:0000256" key="1">
    <source>
        <dbReference type="ARBA" id="ARBA00022676"/>
    </source>
</evidence>
<gene>
    <name evidence="4" type="ORF">HQ605_12415</name>
</gene>
<dbReference type="EMBL" id="JABUKG010000012">
    <property type="protein sequence ID" value="MBY6321632.1"/>
    <property type="molecule type" value="Genomic_DNA"/>
</dbReference>
<comment type="caution">
    <text evidence="4">The sequence shown here is derived from an EMBL/GenBank/DDBJ whole genome shotgun (WGS) entry which is preliminary data.</text>
</comment>
<reference evidence="4 5" key="1">
    <citation type="submission" date="2020-06" db="EMBL/GenBank/DDBJ databases">
        <title>Taxonomy, biology and ecology of Rhodococcus bacteria occurring in California pistachio and other woody hosts as revealed by genome sequence analyses.</title>
        <authorList>
            <person name="Gai Y."/>
            <person name="Riely B."/>
        </authorList>
    </citation>
    <scope>NUCLEOTIDE SEQUENCE [LARGE SCALE GENOMIC DNA]</scope>
    <source>
        <strain evidence="4 5">BP-284</strain>
    </source>
</reference>
<evidence type="ECO:0000259" key="3">
    <source>
        <dbReference type="Pfam" id="PF13579"/>
    </source>
</evidence>
<dbReference type="RefSeq" id="WP_068099533.1">
    <property type="nucleotide sequence ID" value="NZ_JABUKE010000022.1"/>
</dbReference>
<protein>
    <recommendedName>
        <fullName evidence="3">Glycosyltransferase subfamily 4-like N-terminal domain-containing protein</fullName>
    </recommendedName>
</protein>
<proteinExistence type="predicted"/>
<dbReference type="Pfam" id="PF13579">
    <property type="entry name" value="Glyco_trans_4_4"/>
    <property type="match status" value="1"/>
</dbReference>
<evidence type="ECO:0000313" key="4">
    <source>
        <dbReference type="EMBL" id="MBY6321632.1"/>
    </source>
</evidence>
<dbReference type="SUPFAM" id="SSF53756">
    <property type="entry name" value="UDP-Glycosyltransferase/glycogen phosphorylase"/>
    <property type="match status" value="1"/>
</dbReference>
<accession>A0ABS7NUC1</accession>
<organism evidence="4 5">
    <name type="scientific">Rhodococcoides kroppenstedtii</name>
    <dbReference type="NCBI Taxonomy" id="293050"/>
    <lineage>
        <taxon>Bacteria</taxon>
        <taxon>Bacillati</taxon>
        <taxon>Actinomycetota</taxon>
        <taxon>Actinomycetes</taxon>
        <taxon>Mycobacteriales</taxon>
        <taxon>Nocardiaceae</taxon>
        <taxon>Rhodococcoides</taxon>
    </lineage>
</organism>
<dbReference type="InterPro" id="IPR028098">
    <property type="entry name" value="Glyco_trans_4-like_N"/>
</dbReference>
<name>A0ABS7NUC1_9NOCA</name>
<evidence type="ECO:0000313" key="5">
    <source>
        <dbReference type="Proteomes" id="UP001520140"/>
    </source>
</evidence>
<keyword evidence="5" id="KW-1185">Reference proteome</keyword>
<evidence type="ECO:0000256" key="2">
    <source>
        <dbReference type="ARBA" id="ARBA00022679"/>
    </source>
</evidence>
<dbReference type="Gene3D" id="3.40.50.2000">
    <property type="entry name" value="Glycogen Phosphorylase B"/>
    <property type="match status" value="2"/>
</dbReference>
<dbReference type="Proteomes" id="UP001520140">
    <property type="component" value="Unassembled WGS sequence"/>
</dbReference>
<sequence length="337" mass="34972">MIVTQVIVGPDQHGVVQFARRIHDAVVGVGGDSVIDRHVNSPAPQGISTSDVVHLHVTDRLFGSPANRAAEAVSEVVAAVRATGARVVITLHDVPQPSDGRSFEVRTAAYRRIAELADVVVVSSDHERLLLAEVGIEHASLQVIPLPVATGRADPVTAPGPATVGVLGFLYPGKGHVEVAAALPPGAEFVALGRPSPGHEDLVDDLRAVSPSARVTGYVADDDLPAALHAVTVPVAHHRHLSASGSIVTWIEHGRRPLVVAGRYTREFEARSPGAVTIYEEGDLAEAVARAAADPASTWIDAGVLAHPTADEVGAAHVDAYRAALSAPAGAALRVTT</sequence>
<feature type="domain" description="Glycosyltransferase subfamily 4-like N-terminal" evidence="3">
    <location>
        <begin position="51"/>
        <end position="146"/>
    </location>
</feature>
<keyword evidence="1" id="KW-0328">Glycosyltransferase</keyword>
<keyword evidence="2" id="KW-0808">Transferase</keyword>